<dbReference type="EMBL" id="CP054836">
    <property type="protein sequence ID" value="QKV19410.1"/>
    <property type="molecule type" value="Genomic_DNA"/>
</dbReference>
<dbReference type="GO" id="GO:0000049">
    <property type="term" value="F:tRNA binding"/>
    <property type="evidence" value="ECO:0007669"/>
    <property type="project" value="UniProtKB-UniRule"/>
</dbReference>
<keyword evidence="10" id="KW-1185">Reference proteome</keyword>
<dbReference type="Gene3D" id="3.30.230.10">
    <property type="match status" value="1"/>
</dbReference>
<evidence type="ECO:0000256" key="4">
    <source>
        <dbReference type="ARBA" id="ARBA00022759"/>
    </source>
</evidence>
<proteinExistence type="inferred from homology"/>
<evidence type="ECO:0000256" key="8">
    <source>
        <dbReference type="NCBIfam" id="TIGR00188"/>
    </source>
</evidence>
<evidence type="ECO:0000256" key="2">
    <source>
        <dbReference type="ARBA" id="ARBA00022694"/>
    </source>
</evidence>
<accession>A0A6N1VEM8</accession>
<keyword evidence="5 7" id="KW-0378">Hydrolase</keyword>
<protein>
    <recommendedName>
        <fullName evidence="7 8">Ribonuclease P protein component</fullName>
        <shortName evidence="7">RNase P protein</shortName>
        <shortName evidence="7">RNaseP protein</shortName>
        <ecNumber evidence="7 8">3.1.26.5</ecNumber>
    </recommendedName>
    <alternativeName>
        <fullName evidence="7">Protein C5</fullName>
    </alternativeName>
</protein>
<evidence type="ECO:0000313" key="9">
    <source>
        <dbReference type="EMBL" id="QKV19410.1"/>
    </source>
</evidence>
<gene>
    <name evidence="7 9" type="primary">rnpA</name>
    <name evidence="9" type="ORF">HTY61_13550</name>
</gene>
<keyword evidence="4 7" id="KW-0255">Endonuclease</keyword>
<dbReference type="PROSITE" id="PS00648">
    <property type="entry name" value="RIBONUCLEASE_P"/>
    <property type="match status" value="1"/>
</dbReference>
<name>A0A6N1VEM8_9HYPH</name>
<evidence type="ECO:0000256" key="3">
    <source>
        <dbReference type="ARBA" id="ARBA00022722"/>
    </source>
</evidence>
<dbReference type="GO" id="GO:0042781">
    <property type="term" value="F:3'-tRNA processing endoribonuclease activity"/>
    <property type="evidence" value="ECO:0007669"/>
    <property type="project" value="TreeGrafter"/>
</dbReference>
<dbReference type="HAMAP" id="MF_00227">
    <property type="entry name" value="RNase_P"/>
    <property type="match status" value="1"/>
</dbReference>
<reference evidence="9 10" key="1">
    <citation type="submission" date="2020-06" db="EMBL/GenBank/DDBJ databases">
        <title>Oricola thermophila sp. nov. isolated from a tidal sediments.</title>
        <authorList>
            <person name="Kwon K.K."/>
            <person name="Yang S.-H."/>
            <person name="Park M.-J."/>
        </authorList>
    </citation>
    <scope>NUCLEOTIDE SEQUENCE [LARGE SCALE GENOMIC DNA]</scope>
    <source>
        <strain evidence="9 10">MEBiC13590</strain>
    </source>
</reference>
<dbReference type="PANTHER" id="PTHR33992:SF1">
    <property type="entry name" value="RIBONUCLEASE P PROTEIN COMPONENT"/>
    <property type="match status" value="1"/>
</dbReference>
<comment type="similarity">
    <text evidence="7">Belongs to the RnpA family.</text>
</comment>
<organism evidence="9 10">
    <name type="scientific">Oricola thermophila</name>
    <dbReference type="NCBI Taxonomy" id="2742145"/>
    <lineage>
        <taxon>Bacteria</taxon>
        <taxon>Pseudomonadati</taxon>
        <taxon>Pseudomonadota</taxon>
        <taxon>Alphaproteobacteria</taxon>
        <taxon>Hyphomicrobiales</taxon>
        <taxon>Ahrensiaceae</taxon>
        <taxon>Oricola</taxon>
    </lineage>
</organism>
<keyword evidence="2 7" id="KW-0819">tRNA processing</keyword>
<dbReference type="KEGG" id="orm:HTY61_13550"/>
<dbReference type="InterPro" id="IPR020568">
    <property type="entry name" value="Ribosomal_Su5_D2-typ_SF"/>
</dbReference>
<dbReference type="PANTHER" id="PTHR33992">
    <property type="entry name" value="RIBONUCLEASE P PROTEIN COMPONENT"/>
    <property type="match status" value="1"/>
</dbReference>
<dbReference type="NCBIfam" id="TIGR00188">
    <property type="entry name" value="rnpA"/>
    <property type="match status" value="1"/>
</dbReference>
<evidence type="ECO:0000313" key="10">
    <source>
        <dbReference type="Proteomes" id="UP000509367"/>
    </source>
</evidence>
<comment type="function">
    <text evidence="1 7">RNaseP catalyzes the removal of the 5'-leader sequence from pre-tRNA to produce the mature 5'-terminus. It can also cleave other RNA substrates such as 4.5S RNA. The protein component plays an auxiliary but essential role in vivo by binding to the 5'-leader sequence and broadening the substrate specificity of the ribozyme.</text>
</comment>
<keyword evidence="3 7" id="KW-0540">Nuclease</keyword>
<evidence type="ECO:0000256" key="6">
    <source>
        <dbReference type="ARBA" id="ARBA00022884"/>
    </source>
</evidence>
<dbReference type="GO" id="GO:0001682">
    <property type="term" value="P:tRNA 5'-leader removal"/>
    <property type="evidence" value="ECO:0007669"/>
    <property type="project" value="UniProtKB-UniRule"/>
</dbReference>
<sequence>MEPPAEQAGRNDQRATRPYGVLRKRPEFLAVRRGTKVRGAFVLVEARERRDDAPPRLGLTVSRKNGNAVKRNRIKRRLREAVRLHCAGDMADGNDYVIVSTPKVLRVPFDALCADVSSAFAQANTKLQRRREGAKEDRNSHDG</sequence>
<evidence type="ECO:0000256" key="1">
    <source>
        <dbReference type="ARBA" id="ARBA00002663"/>
    </source>
</evidence>
<dbReference type="Pfam" id="PF00825">
    <property type="entry name" value="Ribonuclease_P"/>
    <property type="match status" value="1"/>
</dbReference>
<dbReference type="GO" id="GO:0030677">
    <property type="term" value="C:ribonuclease P complex"/>
    <property type="evidence" value="ECO:0007669"/>
    <property type="project" value="TreeGrafter"/>
</dbReference>
<evidence type="ECO:0000256" key="7">
    <source>
        <dbReference type="HAMAP-Rule" id="MF_00227"/>
    </source>
</evidence>
<dbReference type="Proteomes" id="UP000509367">
    <property type="component" value="Chromosome"/>
</dbReference>
<dbReference type="SUPFAM" id="SSF54211">
    <property type="entry name" value="Ribosomal protein S5 domain 2-like"/>
    <property type="match status" value="1"/>
</dbReference>
<dbReference type="InterPro" id="IPR014721">
    <property type="entry name" value="Ribsml_uS5_D2-typ_fold_subgr"/>
</dbReference>
<dbReference type="GO" id="GO:0004526">
    <property type="term" value="F:ribonuclease P activity"/>
    <property type="evidence" value="ECO:0007669"/>
    <property type="project" value="UniProtKB-UniRule"/>
</dbReference>
<evidence type="ECO:0000256" key="5">
    <source>
        <dbReference type="ARBA" id="ARBA00022801"/>
    </source>
</evidence>
<dbReference type="EC" id="3.1.26.5" evidence="7 8"/>
<comment type="catalytic activity">
    <reaction evidence="7">
        <text>Endonucleolytic cleavage of RNA, removing 5'-extranucleotides from tRNA precursor.</text>
        <dbReference type="EC" id="3.1.26.5"/>
    </reaction>
</comment>
<dbReference type="AlphaFoldDB" id="A0A6N1VEM8"/>
<dbReference type="InterPro" id="IPR000100">
    <property type="entry name" value="RNase_P"/>
</dbReference>
<dbReference type="InterPro" id="IPR020539">
    <property type="entry name" value="RNase_P_CS"/>
</dbReference>
<dbReference type="RefSeq" id="WP_175277302.1">
    <property type="nucleotide sequence ID" value="NZ_CP054836.1"/>
</dbReference>
<comment type="subunit">
    <text evidence="7">Consists of a catalytic RNA component (M1 or rnpB) and a protein subunit.</text>
</comment>
<keyword evidence="6 7" id="KW-0694">RNA-binding</keyword>